<dbReference type="InterPro" id="IPR016154">
    <property type="entry name" value="Heat_shock_Hsp33_C"/>
</dbReference>
<dbReference type="Gene3D" id="3.90.1280.10">
    <property type="entry name" value="HSP33 redox switch-like"/>
    <property type="match status" value="1"/>
</dbReference>
<keyword evidence="4" id="KW-0143">Chaperone</keyword>
<gene>
    <name evidence="7" type="ORF">Naga_100025g51</name>
</gene>
<dbReference type="GO" id="GO:0051082">
    <property type="term" value="F:unfolded protein binding"/>
    <property type="evidence" value="ECO:0007669"/>
    <property type="project" value="InterPro"/>
</dbReference>
<dbReference type="GO" id="GO:0042026">
    <property type="term" value="P:protein refolding"/>
    <property type="evidence" value="ECO:0007669"/>
    <property type="project" value="TreeGrafter"/>
</dbReference>
<evidence type="ECO:0000313" key="8">
    <source>
        <dbReference type="Proteomes" id="UP000019335"/>
    </source>
</evidence>
<protein>
    <submittedName>
        <fullName evidence="7">Heat shock protein Hsp33</fullName>
    </submittedName>
</protein>
<keyword evidence="1" id="KW-0963">Cytoplasm</keyword>
<dbReference type="SUPFAM" id="SSF64397">
    <property type="entry name" value="Hsp33 domain"/>
    <property type="match status" value="1"/>
</dbReference>
<evidence type="ECO:0000313" key="7">
    <source>
        <dbReference type="EMBL" id="EWM26243.1"/>
    </source>
</evidence>
<dbReference type="InterPro" id="IPR016153">
    <property type="entry name" value="Heat_shock_Hsp33_N"/>
</dbReference>
<dbReference type="Pfam" id="PF01430">
    <property type="entry name" value="HSP33"/>
    <property type="match status" value="1"/>
</dbReference>
<evidence type="ECO:0000256" key="1">
    <source>
        <dbReference type="ARBA" id="ARBA00022490"/>
    </source>
</evidence>
<dbReference type="GO" id="GO:0044183">
    <property type="term" value="F:protein folding chaperone"/>
    <property type="evidence" value="ECO:0007669"/>
    <property type="project" value="TreeGrafter"/>
</dbReference>
<keyword evidence="8" id="KW-1185">Reference proteome</keyword>
<keyword evidence="3" id="KW-1015">Disulfide bond</keyword>
<dbReference type="EMBL" id="AZIL01000698">
    <property type="protein sequence ID" value="EWM26243.1"/>
    <property type="molecule type" value="Genomic_DNA"/>
</dbReference>
<feature type="region of interest" description="Disordered" evidence="6">
    <location>
        <begin position="60"/>
        <end position="85"/>
    </location>
</feature>
<dbReference type="Proteomes" id="UP000019335">
    <property type="component" value="Chromosome 9"/>
</dbReference>
<dbReference type="OrthoDB" id="10264121at2759"/>
<evidence type="ECO:0000256" key="6">
    <source>
        <dbReference type="SAM" id="MobiDB-lite"/>
    </source>
</evidence>
<dbReference type="GO" id="GO:0005737">
    <property type="term" value="C:cytoplasm"/>
    <property type="evidence" value="ECO:0007669"/>
    <property type="project" value="InterPro"/>
</dbReference>
<evidence type="ECO:0000256" key="3">
    <source>
        <dbReference type="ARBA" id="ARBA00023157"/>
    </source>
</evidence>
<evidence type="ECO:0000256" key="5">
    <source>
        <dbReference type="ARBA" id="ARBA00023284"/>
    </source>
</evidence>
<dbReference type="CDD" id="cd00498">
    <property type="entry name" value="Hsp33"/>
    <property type="match status" value="1"/>
</dbReference>
<proteinExistence type="predicted"/>
<sequence>MDRSKIKILPTPHILRCLPLLCSFLPFLSMASAFIPLTSRLRNSPLVRVCRRTMHPPTFSMREGMSFNSPPYTRNNNRPTSRGPSFRLFKTSAPLHANAGGTNNDDFVPISPATLNWEKIGPDQDVFISALSQNGHVNVKVISAKNMVQAIREKRELSAVSTELLGRVMLSAMLVANGIKDEETLQLTFSGDGAAKGVMAISDGACNVRAWIGNSDLDDLKDPETGRADIKAAVGKGTLQVVKNHPSWRIPYNGVVQIASGEVAPDVAFYLASSEQRNTALGVGLSLDPKTGEVESAGGFYIEMMPGVEEESVLKVEVNLAVLKERFGSVDPGVLFAGKQPVTPYKLVKMLLDGLGVGMAEETQPAYRCTCSAEKVFRAVSLLGEEEVESILAQEGMIAAKCEFCAEKYELSREQLVALREEALAAAEAGEPWPAR</sequence>
<accession>W7TRT9</accession>
<organism evidence="7 8">
    <name type="scientific">Nannochloropsis gaditana</name>
    <dbReference type="NCBI Taxonomy" id="72520"/>
    <lineage>
        <taxon>Eukaryota</taxon>
        <taxon>Sar</taxon>
        <taxon>Stramenopiles</taxon>
        <taxon>Ochrophyta</taxon>
        <taxon>Eustigmatophyceae</taxon>
        <taxon>Eustigmatales</taxon>
        <taxon>Monodopsidaceae</taxon>
        <taxon>Nannochloropsis</taxon>
    </lineage>
</organism>
<keyword evidence="5" id="KW-0676">Redox-active center</keyword>
<evidence type="ECO:0000256" key="2">
    <source>
        <dbReference type="ARBA" id="ARBA00022833"/>
    </source>
</evidence>
<keyword evidence="2" id="KW-0862">Zinc</keyword>
<evidence type="ECO:0000256" key="4">
    <source>
        <dbReference type="ARBA" id="ARBA00023186"/>
    </source>
</evidence>
<comment type="caution">
    <text evidence="7">The sequence shown here is derived from an EMBL/GenBank/DDBJ whole genome shotgun (WGS) entry which is preliminary data.</text>
</comment>
<dbReference type="SUPFAM" id="SSF118352">
    <property type="entry name" value="HSP33 redox switch-like"/>
    <property type="match status" value="1"/>
</dbReference>
<dbReference type="Gene3D" id="3.55.30.10">
    <property type="entry name" value="Hsp33 domain"/>
    <property type="match status" value="1"/>
</dbReference>
<keyword evidence="7" id="KW-0346">Stress response</keyword>
<dbReference type="AlphaFoldDB" id="W7TRT9"/>
<dbReference type="PANTHER" id="PTHR30111">
    <property type="entry name" value="33 KDA CHAPERONIN"/>
    <property type="match status" value="1"/>
</dbReference>
<reference evidence="7 8" key="1">
    <citation type="journal article" date="2014" name="Mol. Plant">
        <title>Chromosome Scale Genome Assembly and Transcriptome Profiling of Nannochloropsis gaditana in Nitrogen Depletion.</title>
        <authorList>
            <person name="Corteggiani Carpinelli E."/>
            <person name="Telatin A."/>
            <person name="Vitulo N."/>
            <person name="Forcato C."/>
            <person name="D'Angelo M."/>
            <person name="Schiavon R."/>
            <person name="Vezzi A."/>
            <person name="Giacometti G.M."/>
            <person name="Morosinotto T."/>
            <person name="Valle G."/>
        </authorList>
    </citation>
    <scope>NUCLEOTIDE SEQUENCE [LARGE SCALE GENOMIC DNA]</scope>
    <source>
        <strain evidence="7 8">B-31</strain>
    </source>
</reference>
<dbReference type="PANTHER" id="PTHR30111:SF1">
    <property type="entry name" value="33 KDA CHAPERONIN"/>
    <property type="match status" value="1"/>
</dbReference>
<name>W7TRT9_9STRA</name>
<feature type="compositionally biased region" description="Polar residues" evidence="6">
    <location>
        <begin position="66"/>
        <end position="83"/>
    </location>
</feature>
<dbReference type="InterPro" id="IPR000397">
    <property type="entry name" value="Heat_shock_Hsp33"/>
</dbReference>